<proteinExistence type="predicted"/>
<evidence type="ECO:0000313" key="3">
    <source>
        <dbReference type="Proteomes" id="UP000593566"/>
    </source>
</evidence>
<dbReference type="Proteomes" id="UP000593566">
    <property type="component" value="Unassembled WGS sequence"/>
</dbReference>
<sequence length="219" mass="23907">MRPAEFLHEIQNGENTFLDYFLTKLKKPLQHIVQVLPRNYLFGFRDDPHPDAGACVTVLETAVVDRKVRVSAVSAEDFVTGAAERAGDVPEGEGVPEAVDEESDGGARDGENDGPGVGRVRQGGRRVRRAVQGGVRAAKLRESPFDSRGGDMGRDCRKDGCGIILQGPVAVWSLEGIDFEFKLTRQQMMRTDQIAADVMEDLVQEEPRDGVVGIGLDTD</sequence>
<keyword evidence="3" id="KW-1185">Reference proteome</keyword>
<feature type="region of interest" description="Disordered" evidence="1">
    <location>
        <begin position="83"/>
        <end position="125"/>
    </location>
</feature>
<evidence type="ECO:0000313" key="2">
    <source>
        <dbReference type="EMBL" id="KAF6227000.1"/>
    </source>
</evidence>
<dbReference type="AlphaFoldDB" id="A0A8H6FG23"/>
<reference evidence="2 3" key="1">
    <citation type="journal article" date="2020" name="Genomics">
        <title>Complete, high-quality genomes from long-read metagenomic sequencing of two wolf lichen thalli reveals enigmatic genome architecture.</title>
        <authorList>
            <person name="McKenzie S.K."/>
            <person name="Walston R.F."/>
            <person name="Allen J.L."/>
        </authorList>
    </citation>
    <scope>NUCLEOTIDE SEQUENCE [LARGE SCALE GENOMIC DNA]</scope>
    <source>
        <strain evidence="2">WasteWater1</strain>
    </source>
</reference>
<dbReference type="RefSeq" id="XP_037155308.1">
    <property type="nucleotide sequence ID" value="XM_037299307.1"/>
</dbReference>
<comment type="caution">
    <text evidence="2">The sequence shown here is derived from an EMBL/GenBank/DDBJ whole genome shotgun (WGS) entry which is preliminary data.</text>
</comment>
<organism evidence="2 3">
    <name type="scientific">Letharia lupina</name>
    <dbReference type="NCBI Taxonomy" id="560253"/>
    <lineage>
        <taxon>Eukaryota</taxon>
        <taxon>Fungi</taxon>
        <taxon>Dikarya</taxon>
        <taxon>Ascomycota</taxon>
        <taxon>Pezizomycotina</taxon>
        <taxon>Lecanoromycetes</taxon>
        <taxon>OSLEUM clade</taxon>
        <taxon>Lecanoromycetidae</taxon>
        <taxon>Lecanorales</taxon>
        <taxon>Lecanorineae</taxon>
        <taxon>Parmeliaceae</taxon>
        <taxon>Letharia</taxon>
    </lineage>
</organism>
<evidence type="ECO:0000256" key="1">
    <source>
        <dbReference type="SAM" id="MobiDB-lite"/>
    </source>
</evidence>
<gene>
    <name evidence="2" type="ORF">HO133_008441</name>
</gene>
<accession>A0A8H6FG23</accession>
<protein>
    <submittedName>
        <fullName evidence="2">Uncharacterized protein</fullName>
    </submittedName>
</protein>
<dbReference type="GeneID" id="59336837"/>
<dbReference type="EMBL" id="JACCJB010000005">
    <property type="protein sequence ID" value="KAF6227000.1"/>
    <property type="molecule type" value="Genomic_DNA"/>
</dbReference>
<name>A0A8H6FG23_9LECA</name>